<keyword evidence="2" id="KW-1133">Transmembrane helix</keyword>
<gene>
    <name evidence="5" type="ORF">Sango_0714500</name>
</gene>
<keyword evidence="2" id="KW-0812">Transmembrane</keyword>
<dbReference type="Proteomes" id="UP001289374">
    <property type="component" value="Unassembled WGS sequence"/>
</dbReference>
<feature type="chain" id="PRO_5041918315" description="DUF7356 domain-containing protein" evidence="3">
    <location>
        <begin position="24"/>
        <end position="290"/>
    </location>
</feature>
<dbReference type="AlphaFoldDB" id="A0AAE2BZE7"/>
<reference evidence="5" key="2">
    <citation type="journal article" date="2024" name="Plant">
        <title>Genomic evolution and insights into agronomic trait innovations of Sesamum species.</title>
        <authorList>
            <person name="Miao H."/>
            <person name="Wang L."/>
            <person name="Qu L."/>
            <person name="Liu H."/>
            <person name="Sun Y."/>
            <person name="Le M."/>
            <person name="Wang Q."/>
            <person name="Wei S."/>
            <person name="Zheng Y."/>
            <person name="Lin W."/>
            <person name="Duan Y."/>
            <person name="Cao H."/>
            <person name="Xiong S."/>
            <person name="Wang X."/>
            <person name="Wei L."/>
            <person name="Li C."/>
            <person name="Ma Q."/>
            <person name="Ju M."/>
            <person name="Zhao R."/>
            <person name="Li G."/>
            <person name="Mu C."/>
            <person name="Tian Q."/>
            <person name="Mei H."/>
            <person name="Zhang T."/>
            <person name="Gao T."/>
            <person name="Zhang H."/>
        </authorList>
    </citation>
    <scope>NUCLEOTIDE SEQUENCE</scope>
    <source>
        <strain evidence="5">K16</strain>
    </source>
</reference>
<dbReference type="PANTHER" id="PTHR34200">
    <property type="entry name" value="DENTIN SIALOPHOSPHOPROTEIN-LIKE ISOFORM X1"/>
    <property type="match status" value="1"/>
</dbReference>
<evidence type="ECO:0000259" key="4">
    <source>
        <dbReference type="Pfam" id="PF24053"/>
    </source>
</evidence>
<feature type="region of interest" description="Disordered" evidence="1">
    <location>
        <begin position="243"/>
        <end position="269"/>
    </location>
</feature>
<comment type="caution">
    <text evidence="5">The sequence shown here is derived from an EMBL/GenBank/DDBJ whole genome shotgun (WGS) entry which is preliminary data.</text>
</comment>
<dbReference type="Pfam" id="PF24053">
    <property type="entry name" value="DUF7356"/>
    <property type="match status" value="1"/>
</dbReference>
<protein>
    <recommendedName>
        <fullName evidence="4">DUF7356 domain-containing protein</fullName>
    </recommendedName>
</protein>
<evidence type="ECO:0000256" key="3">
    <source>
        <dbReference type="SAM" id="SignalP"/>
    </source>
</evidence>
<proteinExistence type="predicted"/>
<keyword evidence="2" id="KW-0472">Membrane</keyword>
<feature type="signal peptide" evidence="3">
    <location>
        <begin position="1"/>
        <end position="23"/>
    </location>
</feature>
<feature type="transmembrane region" description="Helical" evidence="2">
    <location>
        <begin position="192"/>
        <end position="211"/>
    </location>
</feature>
<dbReference type="InterPro" id="IPR055780">
    <property type="entry name" value="DUF7356"/>
</dbReference>
<organism evidence="5 6">
    <name type="scientific">Sesamum angolense</name>
    <dbReference type="NCBI Taxonomy" id="2727404"/>
    <lineage>
        <taxon>Eukaryota</taxon>
        <taxon>Viridiplantae</taxon>
        <taxon>Streptophyta</taxon>
        <taxon>Embryophyta</taxon>
        <taxon>Tracheophyta</taxon>
        <taxon>Spermatophyta</taxon>
        <taxon>Magnoliopsida</taxon>
        <taxon>eudicotyledons</taxon>
        <taxon>Gunneridae</taxon>
        <taxon>Pentapetalae</taxon>
        <taxon>asterids</taxon>
        <taxon>lamiids</taxon>
        <taxon>Lamiales</taxon>
        <taxon>Pedaliaceae</taxon>
        <taxon>Sesamum</taxon>
    </lineage>
</organism>
<sequence>MKCLRTALLVIFLICVVPRQSHGSFLENFRKLAADHHNSKPTDQCRMNKDTISPSPSPVPAPNFDSGNAQSHGKPTQEENCDKVSNKCDIKAYSITACVPFVGNGSQASYVLVLNGGGSALKLNIVVRPANINLEDIEISGQEIKKVNLPSIEGGNSSILLNVGNQDCVIQTGASVPQGFYTTYVTPINGTYLFFVAAIFVGGTWGCFKVVKRKRHLDGVPYRELEMEQQESDPSFVVETPEGWDQNWDDDWDEEKAVKSPGGKHIGKVSENGASLEYIDTTQWGSNWDD</sequence>
<evidence type="ECO:0000256" key="2">
    <source>
        <dbReference type="SAM" id="Phobius"/>
    </source>
</evidence>
<accession>A0AAE2BZE7</accession>
<feature type="compositionally biased region" description="Polar residues" evidence="1">
    <location>
        <begin position="65"/>
        <end position="74"/>
    </location>
</feature>
<keyword evidence="6" id="KW-1185">Reference proteome</keyword>
<evidence type="ECO:0000313" key="5">
    <source>
        <dbReference type="EMBL" id="KAK4403459.1"/>
    </source>
</evidence>
<evidence type="ECO:0000313" key="6">
    <source>
        <dbReference type="Proteomes" id="UP001289374"/>
    </source>
</evidence>
<dbReference type="PANTHER" id="PTHR34200:SF2">
    <property type="entry name" value="TRANSMEMBRANE PROTEIN"/>
    <property type="match status" value="1"/>
</dbReference>
<evidence type="ECO:0000256" key="1">
    <source>
        <dbReference type="SAM" id="MobiDB-lite"/>
    </source>
</evidence>
<keyword evidence="3" id="KW-0732">Signal</keyword>
<reference evidence="5" key="1">
    <citation type="submission" date="2020-06" db="EMBL/GenBank/DDBJ databases">
        <authorList>
            <person name="Li T."/>
            <person name="Hu X."/>
            <person name="Zhang T."/>
            <person name="Song X."/>
            <person name="Zhang H."/>
            <person name="Dai N."/>
            <person name="Sheng W."/>
            <person name="Hou X."/>
            <person name="Wei L."/>
        </authorList>
    </citation>
    <scope>NUCLEOTIDE SEQUENCE</scope>
    <source>
        <strain evidence="5">K16</strain>
        <tissue evidence="5">Leaf</tissue>
    </source>
</reference>
<feature type="region of interest" description="Disordered" evidence="1">
    <location>
        <begin position="37"/>
        <end position="80"/>
    </location>
</feature>
<name>A0AAE2BZE7_9LAMI</name>
<feature type="domain" description="DUF7356" evidence="4">
    <location>
        <begin position="75"/>
        <end position="175"/>
    </location>
</feature>
<dbReference type="EMBL" id="JACGWL010000004">
    <property type="protein sequence ID" value="KAK4403459.1"/>
    <property type="molecule type" value="Genomic_DNA"/>
</dbReference>